<dbReference type="Gene3D" id="3.40.50.300">
    <property type="entry name" value="P-loop containing nucleotide triphosphate hydrolases"/>
    <property type="match status" value="1"/>
</dbReference>
<comment type="caution">
    <text evidence="1">The sequence shown here is derived from an EMBL/GenBank/DDBJ whole genome shotgun (WGS) entry which is preliminary data.</text>
</comment>
<protein>
    <submittedName>
        <fullName evidence="1">Uncharacterized protein</fullName>
    </submittedName>
</protein>
<dbReference type="Pfam" id="PF17784">
    <property type="entry name" value="Sulfotransfer_4"/>
    <property type="match status" value="1"/>
</dbReference>
<evidence type="ECO:0000313" key="1">
    <source>
        <dbReference type="EMBL" id="CAK8688902.1"/>
    </source>
</evidence>
<dbReference type="PANTHER" id="PTHR36978:SF4">
    <property type="entry name" value="P-LOOP CONTAINING NUCLEOSIDE TRIPHOSPHATE HYDROLASE PROTEIN"/>
    <property type="match status" value="1"/>
</dbReference>
<dbReference type="Proteomes" id="UP001642483">
    <property type="component" value="Unassembled WGS sequence"/>
</dbReference>
<organism evidence="1 2">
    <name type="scientific">Clavelina lepadiformis</name>
    <name type="common">Light-bulb sea squirt</name>
    <name type="synonym">Ascidia lepadiformis</name>
    <dbReference type="NCBI Taxonomy" id="159417"/>
    <lineage>
        <taxon>Eukaryota</taxon>
        <taxon>Metazoa</taxon>
        <taxon>Chordata</taxon>
        <taxon>Tunicata</taxon>
        <taxon>Ascidiacea</taxon>
        <taxon>Aplousobranchia</taxon>
        <taxon>Clavelinidae</taxon>
        <taxon>Clavelina</taxon>
    </lineage>
</organism>
<accession>A0ABP0GC57</accession>
<evidence type="ECO:0000313" key="2">
    <source>
        <dbReference type="Proteomes" id="UP001642483"/>
    </source>
</evidence>
<dbReference type="InterPro" id="IPR027417">
    <property type="entry name" value="P-loop_NTPase"/>
</dbReference>
<sequence length="268" mass="30752">MKVICAGLSKTGTKSMQAALKELGYNVYDTMDNYEHFRDDWIKILTKGGNSEDFRRMYQDIDAVADVPASAFWDEIHKAFPDSKIILTTRDEDDWIESWTNQMVKSAHPLIMLGIYLSPTLVKLRWFWKQTVLAIFGGQNYVKGHKAGTNQLLYRMKYRRHNAHALQNAPKDKLLVFNIKDGWGPLCQFLGLQVPSKPFPRKNVRGKIIEELMASQPTFVRVQREVKVSLALLLGFLGFGIFKICNSAPSTWFNAIYGYILSLKTKQH</sequence>
<dbReference type="SUPFAM" id="SSF52540">
    <property type="entry name" value="P-loop containing nucleoside triphosphate hydrolases"/>
    <property type="match status" value="1"/>
</dbReference>
<reference evidence="1 2" key="1">
    <citation type="submission" date="2024-02" db="EMBL/GenBank/DDBJ databases">
        <authorList>
            <person name="Daric V."/>
            <person name="Darras S."/>
        </authorList>
    </citation>
    <scope>NUCLEOTIDE SEQUENCE [LARGE SCALE GENOMIC DNA]</scope>
</reference>
<dbReference type="InterPro" id="IPR040632">
    <property type="entry name" value="Sulfotransfer_4"/>
</dbReference>
<dbReference type="EMBL" id="CAWYQH010000108">
    <property type="protein sequence ID" value="CAK8688902.1"/>
    <property type="molecule type" value="Genomic_DNA"/>
</dbReference>
<name>A0ABP0GC57_CLALP</name>
<gene>
    <name evidence="1" type="ORF">CVLEPA_LOCUS20857</name>
</gene>
<keyword evidence="2" id="KW-1185">Reference proteome</keyword>
<proteinExistence type="predicted"/>
<dbReference type="PANTHER" id="PTHR36978">
    <property type="entry name" value="P-LOOP CONTAINING NUCLEOTIDE TRIPHOSPHATE HYDROLASE"/>
    <property type="match status" value="1"/>
</dbReference>